<proteinExistence type="predicted"/>
<protein>
    <submittedName>
        <fullName evidence="1">Uncharacterized protein</fullName>
    </submittedName>
</protein>
<keyword evidence="2" id="KW-1185">Reference proteome</keyword>
<evidence type="ECO:0000313" key="2">
    <source>
        <dbReference type="Proteomes" id="UP000824120"/>
    </source>
</evidence>
<dbReference type="AlphaFoldDB" id="A0A9J5WU25"/>
<evidence type="ECO:0000313" key="1">
    <source>
        <dbReference type="EMBL" id="KAG5578496.1"/>
    </source>
</evidence>
<comment type="caution">
    <text evidence="1">The sequence shown here is derived from an EMBL/GenBank/DDBJ whole genome shotgun (WGS) entry which is preliminary data.</text>
</comment>
<dbReference type="Proteomes" id="UP000824120">
    <property type="component" value="Chromosome 11"/>
</dbReference>
<dbReference type="EMBL" id="JACXVP010000011">
    <property type="protein sequence ID" value="KAG5578496.1"/>
    <property type="molecule type" value="Genomic_DNA"/>
</dbReference>
<dbReference type="OrthoDB" id="1751583at2759"/>
<gene>
    <name evidence="1" type="ORF">H5410_058630</name>
</gene>
<sequence>MPSALRQLFAMLLIYCNPTNPRELWERFESPMLTYIILFLAIVPWNGKSFYTACFISYNKTQGIYSFSNRKFCVAFTSSLRSNRSFSI</sequence>
<name>A0A9J5WU25_SOLCO</name>
<reference evidence="1 2" key="1">
    <citation type="submission" date="2020-09" db="EMBL/GenBank/DDBJ databases">
        <title>De no assembly of potato wild relative species, Solanum commersonii.</title>
        <authorList>
            <person name="Cho K."/>
        </authorList>
    </citation>
    <scope>NUCLEOTIDE SEQUENCE [LARGE SCALE GENOMIC DNA]</scope>
    <source>
        <strain evidence="1">LZ3.2</strain>
        <tissue evidence="1">Leaf</tissue>
    </source>
</reference>
<organism evidence="1 2">
    <name type="scientific">Solanum commersonii</name>
    <name type="common">Commerson's wild potato</name>
    <name type="synonym">Commerson's nightshade</name>
    <dbReference type="NCBI Taxonomy" id="4109"/>
    <lineage>
        <taxon>Eukaryota</taxon>
        <taxon>Viridiplantae</taxon>
        <taxon>Streptophyta</taxon>
        <taxon>Embryophyta</taxon>
        <taxon>Tracheophyta</taxon>
        <taxon>Spermatophyta</taxon>
        <taxon>Magnoliopsida</taxon>
        <taxon>eudicotyledons</taxon>
        <taxon>Gunneridae</taxon>
        <taxon>Pentapetalae</taxon>
        <taxon>asterids</taxon>
        <taxon>lamiids</taxon>
        <taxon>Solanales</taxon>
        <taxon>Solanaceae</taxon>
        <taxon>Solanoideae</taxon>
        <taxon>Solaneae</taxon>
        <taxon>Solanum</taxon>
    </lineage>
</organism>
<accession>A0A9J5WU25</accession>